<dbReference type="EMBL" id="DS028093">
    <property type="protein sequence ID" value="KMP00760.1"/>
    <property type="molecule type" value="Genomic_DNA"/>
</dbReference>
<feature type="compositionally biased region" description="Basic residues" evidence="1">
    <location>
        <begin position="182"/>
        <end position="199"/>
    </location>
</feature>
<evidence type="ECO:0000313" key="3">
    <source>
        <dbReference type="Proteomes" id="UP000054565"/>
    </source>
</evidence>
<dbReference type="AlphaFoldDB" id="A0A0J6XZE2"/>
<feature type="region of interest" description="Disordered" evidence="1">
    <location>
        <begin position="1"/>
        <end position="24"/>
    </location>
</feature>
<feature type="region of interest" description="Disordered" evidence="1">
    <location>
        <begin position="107"/>
        <end position="199"/>
    </location>
</feature>
<name>A0A0J6XZE2_COCIT</name>
<proteinExistence type="predicted"/>
<feature type="compositionally biased region" description="Polar residues" evidence="1">
    <location>
        <begin position="268"/>
        <end position="292"/>
    </location>
</feature>
<gene>
    <name evidence="2" type="ORF">CIRG_00902</name>
</gene>
<feature type="region of interest" description="Disordered" evidence="1">
    <location>
        <begin position="224"/>
        <end position="312"/>
    </location>
</feature>
<reference evidence="3" key="1">
    <citation type="journal article" date="2010" name="Genome Res.">
        <title>Population genomic sequencing of Coccidioides fungi reveals recent hybridization and transposon control.</title>
        <authorList>
            <person name="Neafsey D.E."/>
            <person name="Barker B.M."/>
            <person name="Sharpton T.J."/>
            <person name="Stajich J.E."/>
            <person name="Park D.J."/>
            <person name="Whiston E."/>
            <person name="Hung C.-Y."/>
            <person name="McMahan C."/>
            <person name="White J."/>
            <person name="Sykes S."/>
            <person name="Heiman D."/>
            <person name="Young S."/>
            <person name="Zeng Q."/>
            <person name="Abouelleil A."/>
            <person name="Aftuck L."/>
            <person name="Bessette D."/>
            <person name="Brown A."/>
            <person name="FitzGerald M."/>
            <person name="Lui A."/>
            <person name="Macdonald J.P."/>
            <person name="Priest M."/>
            <person name="Orbach M.J."/>
            <person name="Galgiani J.N."/>
            <person name="Kirkland T.N."/>
            <person name="Cole G.T."/>
            <person name="Birren B.W."/>
            <person name="Henn M.R."/>
            <person name="Taylor J.W."/>
            <person name="Rounsley S.D."/>
        </authorList>
    </citation>
    <scope>NUCLEOTIDE SEQUENCE [LARGE SCALE GENOMIC DNA]</scope>
    <source>
        <strain evidence="3">RMSCC 2394</strain>
    </source>
</reference>
<feature type="compositionally biased region" description="Low complexity" evidence="1">
    <location>
        <begin position="156"/>
        <end position="177"/>
    </location>
</feature>
<protein>
    <submittedName>
        <fullName evidence="2">Uncharacterized protein</fullName>
    </submittedName>
</protein>
<feature type="compositionally biased region" description="Basic and acidic residues" evidence="1">
    <location>
        <begin position="145"/>
        <end position="155"/>
    </location>
</feature>
<feature type="compositionally biased region" description="Basic and acidic residues" evidence="1">
    <location>
        <begin position="8"/>
        <end position="24"/>
    </location>
</feature>
<dbReference type="OrthoDB" id="5366332at2759"/>
<dbReference type="Proteomes" id="UP000054565">
    <property type="component" value="Unassembled WGS sequence"/>
</dbReference>
<evidence type="ECO:0000313" key="2">
    <source>
        <dbReference type="EMBL" id="KMP00760.1"/>
    </source>
</evidence>
<organism evidence="2 3">
    <name type="scientific">Coccidioides immitis RMSCC 2394</name>
    <dbReference type="NCBI Taxonomy" id="404692"/>
    <lineage>
        <taxon>Eukaryota</taxon>
        <taxon>Fungi</taxon>
        <taxon>Dikarya</taxon>
        <taxon>Ascomycota</taxon>
        <taxon>Pezizomycotina</taxon>
        <taxon>Eurotiomycetes</taxon>
        <taxon>Eurotiomycetidae</taxon>
        <taxon>Onygenales</taxon>
        <taxon>Onygenaceae</taxon>
        <taxon>Coccidioides</taxon>
    </lineage>
</organism>
<sequence>MAALTCPEDDKLNHGSASTRRDPPVESKALYLPTAFQYNVSTDHKLDIAVSPLLLAGALPSPLSFASDTKTFYTAFEVTNISPRSPTFPDSQMPSPLLAFSRECVHDQDDMQSPVEPPSQNPSAGDELPAPSGQDPKNDHKSRRKLADSSKEYRPRTQTPTTSRSSSVSGSRSASRRNQSACHRHPHSSKTHSSNRRFKLHREERDLVALHRESCRLFESFGVTQKSTSQPPNDLLDSVIPRPTRTSTEPTQRGHATIRQRLPRRNSAESPSSVPLLHSNQPPLSPASSEDLSPNMEKLHHWDPVPPPQLPDDTQPSGIVPAYKVIPPTVMHWTSSSTRRREYEKIDRSCRGIRGMWRRFAPKWCQSKSQRIPFFDETKGGKQLYEGSVRRFRIDIPDEDVDEGQGPQVIESELKAKSGFTKTRILTSDDDSDDSATRHCFGFRRSSKA</sequence>
<evidence type="ECO:0000256" key="1">
    <source>
        <dbReference type="SAM" id="MobiDB-lite"/>
    </source>
</evidence>
<accession>A0A0J6XZE2</accession>